<reference evidence="1" key="1">
    <citation type="submission" date="2023-04" db="EMBL/GenBank/DDBJ databases">
        <title>A chromosome-level genome assembly of the parasitoid wasp Eretmocerus hayati.</title>
        <authorList>
            <person name="Zhong Y."/>
            <person name="Liu S."/>
            <person name="Liu Y."/>
        </authorList>
    </citation>
    <scope>NUCLEOTIDE SEQUENCE</scope>
    <source>
        <strain evidence="1">ZJU_SS_LIU_2023</strain>
    </source>
</reference>
<proteinExistence type="predicted"/>
<name>A0ACC2P411_9HYME</name>
<evidence type="ECO:0000313" key="2">
    <source>
        <dbReference type="Proteomes" id="UP001239111"/>
    </source>
</evidence>
<dbReference type="EMBL" id="CM056742">
    <property type="protein sequence ID" value="KAJ8677561.1"/>
    <property type="molecule type" value="Genomic_DNA"/>
</dbReference>
<evidence type="ECO:0000313" key="1">
    <source>
        <dbReference type="EMBL" id="KAJ8677561.1"/>
    </source>
</evidence>
<comment type="caution">
    <text evidence="1">The sequence shown here is derived from an EMBL/GenBank/DDBJ whole genome shotgun (WGS) entry which is preliminary data.</text>
</comment>
<gene>
    <name evidence="1" type="ORF">QAD02_013348</name>
</gene>
<dbReference type="Proteomes" id="UP001239111">
    <property type="component" value="Chromosome 2"/>
</dbReference>
<sequence>MSASEEHNYASSTPIIIPESILTKEEDFAVFVENTGISKNESILPDFETFRPILQRRAAQPVPKNEVLSADSFMKSDPLYYDIPLIDLAEDLPPVLGNLNVTPVFYLDAREVDLQFEDGLSVITELDCQEEKLPPKVEEPKVFDDSPKFENASLADLDRIQSDELFVVDGVLTNPCRVAEICDCEIIECRPLAREIFRCDNNTAPPLLAVQTSLTVEEYADIERLQVPSNFPGKRQRGRPKGKRSPRTKSSKQVPRTKKMSIVHSDRIDTQLHVDPSENRNAGSAVTSAARENFLSVKTNAASRSRRSLSKIALTQPPCRRSERLRLARGGVPSPNAAQVIPMLEKDVFGVSIPELPPVTNFTRPTVIVSTSSFGIVPKVDTVRPKPKITNVVTLTKGILPLVEKTKPQIPIASAGLDNCADLGSSIISKKTASNFGGMSSTEPQTPEPTGVVTRLQDAQLRAPSRPDSCCDPVIARLKKALKKVKSKSRRLKTRSSTMFDRMTQLCLRIMQRQHKLDSLDQKSVNHTSECCLLCRIRVLAKRDLTNHALCADCL</sequence>
<keyword evidence="2" id="KW-1185">Reference proteome</keyword>
<protein>
    <submittedName>
        <fullName evidence="1">Uncharacterized protein</fullName>
    </submittedName>
</protein>
<accession>A0ACC2P411</accession>
<organism evidence="1 2">
    <name type="scientific">Eretmocerus hayati</name>
    <dbReference type="NCBI Taxonomy" id="131215"/>
    <lineage>
        <taxon>Eukaryota</taxon>
        <taxon>Metazoa</taxon>
        <taxon>Ecdysozoa</taxon>
        <taxon>Arthropoda</taxon>
        <taxon>Hexapoda</taxon>
        <taxon>Insecta</taxon>
        <taxon>Pterygota</taxon>
        <taxon>Neoptera</taxon>
        <taxon>Endopterygota</taxon>
        <taxon>Hymenoptera</taxon>
        <taxon>Apocrita</taxon>
        <taxon>Proctotrupomorpha</taxon>
        <taxon>Chalcidoidea</taxon>
        <taxon>Aphelinidae</taxon>
        <taxon>Aphelininae</taxon>
        <taxon>Eretmocerus</taxon>
    </lineage>
</organism>